<dbReference type="CDD" id="cd03394">
    <property type="entry name" value="PAP2_like_5"/>
    <property type="match status" value="1"/>
</dbReference>
<keyword evidence="2" id="KW-0732">Signal</keyword>
<evidence type="ECO:0000313" key="5">
    <source>
        <dbReference type="Proteomes" id="UP001216139"/>
    </source>
</evidence>
<feature type="chain" id="PRO_5047509616" evidence="2">
    <location>
        <begin position="19"/>
        <end position="282"/>
    </location>
</feature>
<dbReference type="EMBL" id="CP117167">
    <property type="protein sequence ID" value="WCT09860.1"/>
    <property type="molecule type" value="Genomic_DNA"/>
</dbReference>
<accession>A0ABY7T099</accession>
<dbReference type="SUPFAM" id="SSF48317">
    <property type="entry name" value="Acid phosphatase/Vanadium-dependent haloperoxidase"/>
    <property type="match status" value="1"/>
</dbReference>
<reference evidence="4 5" key="1">
    <citation type="submission" date="2023-02" db="EMBL/GenBank/DDBJ databases">
        <title>Genome sequence of Mucilaginibacter jinjuensis strain KACC 16571.</title>
        <authorList>
            <person name="Kim S."/>
            <person name="Heo J."/>
            <person name="Kwon S.-W."/>
        </authorList>
    </citation>
    <scope>NUCLEOTIDE SEQUENCE [LARGE SCALE GENOMIC DNA]</scope>
    <source>
        <strain evidence="4 5">KACC 16571</strain>
    </source>
</reference>
<dbReference type="PANTHER" id="PTHR14969:SF13">
    <property type="entry name" value="AT30094P"/>
    <property type="match status" value="1"/>
</dbReference>
<gene>
    <name evidence="4" type="ORF">PQO05_14090</name>
</gene>
<dbReference type="InterPro" id="IPR036938">
    <property type="entry name" value="PAP2/HPO_sf"/>
</dbReference>
<dbReference type="Proteomes" id="UP001216139">
    <property type="component" value="Chromosome"/>
</dbReference>
<sequence length="282" mass="31448">MKHLLYIILILVAFGADAQVKTDTTTKKNIPDTLKKDLFTAPDTVKKLHSKPWALVPPAVLVGYGITSFFAPPLRQLDHSIYDETAKHDFVPSAHLENFFQYTPVVLVYAVNLVGIHGKNTFVDRTLIYALSQGMLELTVFSLKHATHRLRPDGSDRYSFPSGHTANAFNGAEFMSQELGGKSIAFSIIGYTFATTTGVFRIYHQDHWFSDVIAGAGFGILSTKGAYLLYPYIRNAFTKPDKDKPKNQSIPLDQQKPKQSKSKILLPSFQDGTFGLQFAMQL</sequence>
<protein>
    <submittedName>
        <fullName evidence="4">Phosphatase PAP2 family protein</fullName>
    </submittedName>
</protein>
<feature type="signal peptide" evidence="2">
    <location>
        <begin position="1"/>
        <end position="18"/>
    </location>
</feature>
<dbReference type="Gene3D" id="1.20.144.10">
    <property type="entry name" value="Phosphatidic acid phosphatase type 2/haloperoxidase"/>
    <property type="match status" value="1"/>
</dbReference>
<dbReference type="Pfam" id="PF01569">
    <property type="entry name" value="PAP2"/>
    <property type="match status" value="1"/>
</dbReference>
<feature type="domain" description="Phosphatidic acid phosphatase type 2/haloperoxidase" evidence="3">
    <location>
        <begin position="126"/>
        <end position="227"/>
    </location>
</feature>
<dbReference type="RefSeq" id="WP_273627953.1">
    <property type="nucleotide sequence ID" value="NZ_CP117167.1"/>
</dbReference>
<dbReference type="SMART" id="SM00014">
    <property type="entry name" value="acidPPc"/>
    <property type="match status" value="1"/>
</dbReference>
<proteinExistence type="predicted"/>
<evidence type="ECO:0000256" key="2">
    <source>
        <dbReference type="SAM" id="SignalP"/>
    </source>
</evidence>
<keyword evidence="5" id="KW-1185">Reference proteome</keyword>
<evidence type="ECO:0000256" key="1">
    <source>
        <dbReference type="SAM" id="MobiDB-lite"/>
    </source>
</evidence>
<dbReference type="InterPro" id="IPR000326">
    <property type="entry name" value="PAP2/HPO"/>
</dbReference>
<evidence type="ECO:0000259" key="3">
    <source>
        <dbReference type="SMART" id="SM00014"/>
    </source>
</evidence>
<organism evidence="4 5">
    <name type="scientific">Mucilaginibacter jinjuensis</name>
    <dbReference type="NCBI Taxonomy" id="1176721"/>
    <lineage>
        <taxon>Bacteria</taxon>
        <taxon>Pseudomonadati</taxon>
        <taxon>Bacteroidota</taxon>
        <taxon>Sphingobacteriia</taxon>
        <taxon>Sphingobacteriales</taxon>
        <taxon>Sphingobacteriaceae</taxon>
        <taxon>Mucilaginibacter</taxon>
    </lineage>
</organism>
<feature type="region of interest" description="Disordered" evidence="1">
    <location>
        <begin position="240"/>
        <end position="261"/>
    </location>
</feature>
<name>A0ABY7T099_9SPHI</name>
<dbReference type="PANTHER" id="PTHR14969">
    <property type="entry name" value="SPHINGOSINE-1-PHOSPHATE PHOSPHOHYDROLASE"/>
    <property type="match status" value="1"/>
</dbReference>
<evidence type="ECO:0000313" key="4">
    <source>
        <dbReference type="EMBL" id="WCT09860.1"/>
    </source>
</evidence>